<evidence type="ECO:0000256" key="6">
    <source>
        <dbReference type="ARBA" id="ARBA00023136"/>
    </source>
</evidence>
<keyword evidence="5" id="KW-0406">Ion transport</keyword>
<keyword evidence="2" id="KW-0813">Transport</keyword>
<feature type="domain" description="CASTOR/POLLUX/SYM8 ion channel conserved" evidence="7">
    <location>
        <begin position="270"/>
        <end position="356"/>
    </location>
</feature>
<keyword evidence="9" id="KW-1185">Reference proteome</keyword>
<comment type="caution">
    <text evidence="8">The sequence shown here is derived from an EMBL/GenBank/DDBJ whole genome shotgun (WGS) entry which is preliminary data.</text>
</comment>
<dbReference type="EMBL" id="JALJOQ010000108">
    <property type="protein sequence ID" value="KAK9797373.1"/>
    <property type="molecule type" value="Genomic_DNA"/>
</dbReference>
<keyword evidence="3" id="KW-0812">Transmembrane</keyword>
<dbReference type="GO" id="GO:0012505">
    <property type="term" value="C:endomembrane system"/>
    <property type="evidence" value="ECO:0007669"/>
    <property type="project" value="UniProtKB-SubCell"/>
</dbReference>
<evidence type="ECO:0000256" key="1">
    <source>
        <dbReference type="ARBA" id="ARBA00004127"/>
    </source>
</evidence>
<dbReference type="PANTHER" id="PTHR31563">
    <property type="entry name" value="ION CHANNEL POLLUX-RELATED"/>
    <property type="match status" value="1"/>
</dbReference>
<protein>
    <recommendedName>
        <fullName evidence="7">CASTOR/POLLUX/SYM8 ion channel conserved domain-containing protein</fullName>
    </recommendedName>
</protein>
<reference evidence="8 9" key="1">
    <citation type="journal article" date="2024" name="Nat. Commun.">
        <title>Phylogenomics reveals the evolutionary origins of lichenization in chlorophyte algae.</title>
        <authorList>
            <person name="Puginier C."/>
            <person name="Libourel C."/>
            <person name="Otte J."/>
            <person name="Skaloud P."/>
            <person name="Haon M."/>
            <person name="Grisel S."/>
            <person name="Petersen M."/>
            <person name="Berrin J.G."/>
            <person name="Delaux P.M."/>
            <person name="Dal Grande F."/>
            <person name="Keller J."/>
        </authorList>
    </citation>
    <scope>NUCLEOTIDE SEQUENCE [LARGE SCALE GENOMIC DNA]</scope>
    <source>
        <strain evidence="8 9">SAG 2036</strain>
    </source>
</reference>
<evidence type="ECO:0000256" key="5">
    <source>
        <dbReference type="ARBA" id="ARBA00023065"/>
    </source>
</evidence>
<dbReference type="AlphaFoldDB" id="A0AAW1NU38"/>
<keyword evidence="4" id="KW-1133">Transmembrane helix</keyword>
<evidence type="ECO:0000256" key="2">
    <source>
        <dbReference type="ARBA" id="ARBA00022448"/>
    </source>
</evidence>
<dbReference type="Gene3D" id="3.40.50.720">
    <property type="entry name" value="NAD(P)-binding Rossmann-like Domain"/>
    <property type="match status" value="2"/>
</dbReference>
<name>A0AAW1NU38_9CHLO</name>
<evidence type="ECO:0000313" key="9">
    <source>
        <dbReference type="Proteomes" id="UP001465755"/>
    </source>
</evidence>
<dbReference type="Proteomes" id="UP001465755">
    <property type="component" value="Unassembled WGS sequence"/>
</dbReference>
<evidence type="ECO:0000313" key="8">
    <source>
        <dbReference type="EMBL" id="KAK9797373.1"/>
    </source>
</evidence>
<organism evidence="8 9">
    <name type="scientific">Symbiochloris irregularis</name>
    <dbReference type="NCBI Taxonomy" id="706552"/>
    <lineage>
        <taxon>Eukaryota</taxon>
        <taxon>Viridiplantae</taxon>
        <taxon>Chlorophyta</taxon>
        <taxon>core chlorophytes</taxon>
        <taxon>Trebouxiophyceae</taxon>
        <taxon>Trebouxiales</taxon>
        <taxon>Trebouxiaceae</taxon>
        <taxon>Symbiochloris</taxon>
    </lineage>
</organism>
<proteinExistence type="predicted"/>
<dbReference type="InterPro" id="IPR044849">
    <property type="entry name" value="CASTOR/POLLUX/SYM8-like"/>
</dbReference>
<gene>
    <name evidence="8" type="ORF">WJX73_006662</name>
</gene>
<dbReference type="Pfam" id="PF06241">
    <property type="entry name" value="Castor_Poll_mid"/>
    <property type="match status" value="1"/>
</dbReference>
<accession>A0AAW1NU38</accession>
<comment type="subcellular location">
    <subcellularLocation>
        <location evidence="1">Endomembrane system</location>
        <topology evidence="1">Multi-pass membrane protein</topology>
    </subcellularLocation>
</comment>
<sequence>MASQEESSPIRRLSRSLAEAARHAAHFTSGKGLIDGFVNAYGALYKIPGVTVIGEVNQLTSHLMNIMWLFGTFTFAIVLGVVTEDIVATVVNIRSGNYPVVAQNHTLVLNWNSQTVPLLRQIAINKVERANRTYDGPVVVLAERDKEEMDKELRGALRGYALEWHTRMGAPHNLSDLSRVAAGQAKTVILLDPDDSEDVGKKQVAALLGVQTARASTRPRPFLKLMPQNFAVQAPQQVGDRGIWESAKAIMEASAQRFNLTDLSTRRDMSMLLAQSAVQPGVASVYCSIVQQTRKGVEFYIKGFPELEGMTYRSVRRSFDRAVICGVLKREGDLSVNPDDDDMFEEGDRLVALANTGFFTSSKEYADSMTFGEYEDQPDPVGTTPKAIVVAWWDEDITDLARSLSIFAPRGSVVKVISAEKPEGFPDEKSKLLAPGCRFTHVEGDPANADSLRKAGAAGAQAIIIGGLQARSAKESDALTISVILLLQEVLMNSSRERGFPAHIVGMVRQPETVEVANFLISRLGKSTVTAELMHPDELVSGILSQVAAEPEMARLLAGFIYSTEGQEIYLRRPSRYQLLEDVPMAFAEVAELCRKKCETAIGYITASGNLKLAPPAKEQIKYTKDDRIVVIANG</sequence>
<evidence type="ECO:0000259" key="7">
    <source>
        <dbReference type="Pfam" id="PF06241"/>
    </source>
</evidence>
<dbReference type="PANTHER" id="PTHR31563:SF10">
    <property type="entry name" value="ION CHANNEL POLLUX-RELATED"/>
    <property type="match status" value="1"/>
</dbReference>
<evidence type="ECO:0000256" key="3">
    <source>
        <dbReference type="ARBA" id="ARBA00022692"/>
    </source>
</evidence>
<evidence type="ECO:0000256" key="4">
    <source>
        <dbReference type="ARBA" id="ARBA00022989"/>
    </source>
</evidence>
<dbReference type="InterPro" id="IPR010420">
    <property type="entry name" value="CASTOR/POLLUX/SYM8_dom"/>
</dbReference>
<keyword evidence="6" id="KW-0472">Membrane</keyword>
<dbReference type="GO" id="GO:0006811">
    <property type="term" value="P:monoatomic ion transport"/>
    <property type="evidence" value="ECO:0007669"/>
    <property type="project" value="UniProtKB-KW"/>
</dbReference>